<accession>A0A7W8V569</accession>
<dbReference type="AlphaFoldDB" id="A0A7W8V569"/>
<evidence type="ECO:0000313" key="1">
    <source>
        <dbReference type="EMBL" id="MBB5423477.1"/>
    </source>
</evidence>
<organism evidence="1 2">
    <name type="scientific">Paraburkholderia atlantica</name>
    <dbReference type="NCBI Taxonomy" id="2654982"/>
    <lineage>
        <taxon>Bacteria</taxon>
        <taxon>Pseudomonadati</taxon>
        <taxon>Pseudomonadota</taxon>
        <taxon>Betaproteobacteria</taxon>
        <taxon>Burkholderiales</taxon>
        <taxon>Burkholderiaceae</taxon>
        <taxon>Paraburkholderia</taxon>
    </lineage>
</organism>
<dbReference type="EMBL" id="JACHDD010000003">
    <property type="protein sequence ID" value="MBB5423477.1"/>
    <property type="molecule type" value="Genomic_DNA"/>
</dbReference>
<dbReference type="Proteomes" id="UP000592780">
    <property type="component" value="Unassembled WGS sequence"/>
</dbReference>
<keyword evidence="2" id="KW-1185">Reference proteome</keyword>
<sequence>MVVDEHTVVSPCQQHAEFFECFPNSGYSLNRLSVVLRGAPSCAAGDSCIGGVDRAARKDERARREARLRRTSRHQHFDGGRTFVLRIADQQHRRGGAWCHRLSLRVKQLFGTYHVSPSG</sequence>
<comment type="caution">
    <text evidence="1">The sequence shown here is derived from an EMBL/GenBank/DDBJ whole genome shotgun (WGS) entry which is preliminary data.</text>
</comment>
<evidence type="ECO:0000313" key="2">
    <source>
        <dbReference type="Proteomes" id="UP000592780"/>
    </source>
</evidence>
<name>A0A7W8V569_PARAM</name>
<gene>
    <name evidence="1" type="ORF">HDG40_001621</name>
</gene>
<reference evidence="1 2" key="1">
    <citation type="submission" date="2020-08" db="EMBL/GenBank/DDBJ databases">
        <title>Genomic Encyclopedia of Type Strains, Phase IV (KMG-V): Genome sequencing to study the core and pangenomes of soil and plant-associated prokaryotes.</title>
        <authorList>
            <person name="Whitman W."/>
        </authorList>
    </citation>
    <scope>NUCLEOTIDE SEQUENCE [LARGE SCALE GENOMIC DNA]</scope>
    <source>
        <strain evidence="1 2">JPY158</strain>
    </source>
</reference>
<dbReference type="RefSeq" id="WP_375791967.1">
    <property type="nucleotide sequence ID" value="NZ_JACHDD010000003.1"/>
</dbReference>
<protein>
    <submittedName>
        <fullName evidence="1">Uncharacterized protein</fullName>
    </submittedName>
</protein>
<proteinExistence type="predicted"/>